<evidence type="ECO:0000313" key="1">
    <source>
        <dbReference type="EMBL" id="CAA9309798.1"/>
    </source>
</evidence>
<sequence>MTATPKFYIVKRPAGNCEILPLAEPSQRIAQLEQQNPSIIEKWGPYDSPEDAIARRIGLIRAGICQPQ</sequence>
<evidence type="ECO:0008006" key="2">
    <source>
        <dbReference type="Google" id="ProtNLM"/>
    </source>
</evidence>
<gene>
    <name evidence="1" type="ORF">AVDCRST_MAG84-700</name>
</gene>
<reference evidence="1" key="1">
    <citation type="submission" date="2020-02" db="EMBL/GenBank/DDBJ databases">
        <authorList>
            <person name="Meier V. D."/>
        </authorList>
    </citation>
    <scope>NUCLEOTIDE SEQUENCE</scope>
    <source>
        <strain evidence="1">AVDCRST_MAG84</strain>
    </source>
</reference>
<proteinExistence type="predicted"/>
<protein>
    <recommendedName>
        <fullName evidence="2">DDE transposase family protein</fullName>
    </recommendedName>
</protein>
<dbReference type="AlphaFoldDB" id="A0A6J4KMP3"/>
<dbReference type="EMBL" id="CADCTZ010000103">
    <property type="protein sequence ID" value="CAA9309798.1"/>
    <property type="molecule type" value="Genomic_DNA"/>
</dbReference>
<organism evidence="1">
    <name type="scientific">uncultured Microcoleus sp</name>
    <dbReference type="NCBI Taxonomy" id="259945"/>
    <lineage>
        <taxon>Bacteria</taxon>
        <taxon>Bacillati</taxon>
        <taxon>Cyanobacteriota</taxon>
        <taxon>Cyanophyceae</taxon>
        <taxon>Oscillatoriophycideae</taxon>
        <taxon>Oscillatoriales</taxon>
        <taxon>Microcoleaceae</taxon>
        <taxon>Microcoleus</taxon>
        <taxon>environmental samples</taxon>
    </lineage>
</organism>
<accession>A0A6J4KMP3</accession>
<name>A0A6J4KMP3_9CYAN</name>